<proteinExistence type="predicted"/>
<protein>
    <submittedName>
        <fullName evidence="2">Uncharacterized protein</fullName>
    </submittedName>
</protein>
<keyword evidence="3" id="KW-1185">Reference proteome</keyword>
<organism evidence="2 3">
    <name type="scientific">Sinanodonta woodiana</name>
    <name type="common">Chinese pond mussel</name>
    <name type="synonym">Anodonta woodiana</name>
    <dbReference type="NCBI Taxonomy" id="1069815"/>
    <lineage>
        <taxon>Eukaryota</taxon>
        <taxon>Metazoa</taxon>
        <taxon>Spiralia</taxon>
        <taxon>Lophotrochozoa</taxon>
        <taxon>Mollusca</taxon>
        <taxon>Bivalvia</taxon>
        <taxon>Autobranchia</taxon>
        <taxon>Heteroconchia</taxon>
        <taxon>Palaeoheterodonta</taxon>
        <taxon>Unionida</taxon>
        <taxon>Unionoidea</taxon>
        <taxon>Unionidae</taxon>
        <taxon>Unioninae</taxon>
        <taxon>Sinanodonta</taxon>
    </lineage>
</organism>
<comment type="caution">
    <text evidence="2">The sequence shown here is derived from an EMBL/GenBank/DDBJ whole genome shotgun (WGS) entry which is preliminary data.</text>
</comment>
<feature type="transmembrane region" description="Helical" evidence="1">
    <location>
        <begin position="6"/>
        <end position="27"/>
    </location>
</feature>
<feature type="non-terminal residue" evidence="2">
    <location>
        <position position="60"/>
    </location>
</feature>
<dbReference type="EMBL" id="JBJQND010000019">
    <property type="protein sequence ID" value="KAL3832594.1"/>
    <property type="molecule type" value="Genomic_DNA"/>
</dbReference>
<feature type="non-terminal residue" evidence="2">
    <location>
        <position position="1"/>
    </location>
</feature>
<keyword evidence="1" id="KW-0812">Transmembrane</keyword>
<dbReference type="Proteomes" id="UP001634394">
    <property type="component" value="Unassembled WGS sequence"/>
</dbReference>
<gene>
    <name evidence="2" type="ORF">ACJMK2_024226</name>
</gene>
<sequence>HKLLVLRFLLDLFILALALVIMTTIWVRSEEEYYISTTTLMWYYTGLPMPRELGLASYLQ</sequence>
<evidence type="ECO:0000313" key="2">
    <source>
        <dbReference type="EMBL" id="KAL3832594.1"/>
    </source>
</evidence>
<accession>A0ABD3T6Q7</accession>
<dbReference type="AlphaFoldDB" id="A0ABD3T6Q7"/>
<keyword evidence="1" id="KW-0472">Membrane</keyword>
<name>A0ABD3T6Q7_SINWO</name>
<keyword evidence="1" id="KW-1133">Transmembrane helix</keyword>
<evidence type="ECO:0000256" key="1">
    <source>
        <dbReference type="SAM" id="Phobius"/>
    </source>
</evidence>
<reference evidence="2 3" key="1">
    <citation type="submission" date="2024-11" db="EMBL/GenBank/DDBJ databases">
        <title>Chromosome-level genome assembly of the freshwater bivalve Anodonta woodiana.</title>
        <authorList>
            <person name="Chen X."/>
        </authorList>
    </citation>
    <scope>NUCLEOTIDE SEQUENCE [LARGE SCALE GENOMIC DNA]</scope>
    <source>
        <strain evidence="2">MN2024</strain>
        <tissue evidence="2">Gills</tissue>
    </source>
</reference>
<evidence type="ECO:0000313" key="3">
    <source>
        <dbReference type="Proteomes" id="UP001634394"/>
    </source>
</evidence>